<dbReference type="AlphaFoldDB" id="A0A447I8A7"/>
<dbReference type="Proteomes" id="UP000268844">
    <property type="component" value="Unassembled WGS sequence"/>
</dbReference>
<proteinExistence type="predicted"/>
<reference evidence="3 4" key="1">
    <citation type="submission" date="2018-12" db="EMBL/GenBank/DDBJ databases">
        <authorList>
            <person name="Criscuolo A."/>
        </authorList>
    </citation>
    <scope>NUCLEOTIDE SEQUENCE [LARGE SCALE GENOMIC DNA]</scope>
    <source>
        <strain evidence="3">ACIP1116281</strain>
    </source>
</reference>
<keyword evidence="2" id="KW-0812">Transmembrane</keyword>
<evidence type="ECO:0000256" key="1">
    <source>
        <dbReference type="SAM" id="MobiDB-lite"/>
    </source>
</evidence>
<feature type="transmembrane region" description="Helical" evidence="2">
    <location>
        <begin position="214"/>
        <end position="243"/>
    </location>
</feature>
<protein>
    <submittedName>
        <fullName evidence="3">Uncharacterized protein</fullName>
    </submittedName>
</protein>
<feature type="transmembrane region" description="Helical" evidence="2">
    <location>
        <begin position="20"/>
        <end position="48"/>
    </location>
</feature>
<evidence type="ECO:0000313" key="4">
    <source>
        <dbReference type="Proteomes" id="UP000268844"/>
    </source>
</evidence>
<keyword evidence="2" id="KW-0472">Membrane</keyword>
<gene>
    <name evidence="3" type="ORF">DEVEQU_00744</name>
</gene>
<dbReference type="RefSeq" id="WP_126149224.1">
    <property type="nucleotide sequence ID" value="NZ_JBHTMH010000003.1"/>
</dbReference>
<feature type="transmembrane region" description="Helical" evidence="2">
    <location>
        <begin position="249"/>
        <end position="266"/>
    </location>
</feature>
<dbReference type="OrthoDB" id="147179at2"/>
<dbReference type="EMBL" id="UZWD01000010">
    <property type="protein sequence ID" value="VDS03618.1"/>
    <property type="molecule type" value="Genomic_DNA"/>
</dbReference>
<evidence type="ECO:0000313" key="3">
    <source>
        <dbReference type="EMBL" id="VDS03618.1"/>
    </source>
</evidence>
<organism evidence="3 4">
    <name type="scientific">Devosia equisanguinis</name>
    <dbReference type="NCBI Taxonomy" id="2490941"/>
    <lineage>
        <taxon>Bacteria</taxon>
        <taxon>Pseudomonadati</taxon>
        <taxon>Pseudomonadota</taxon>
        <taxon>Alphaproteobacteria</taxon>
        <taxon>Hyphomicrobiales</taxon>
        <taxon>Devosiaceae</taxon>
        <taxon>Devosia</taxon>
    </lineage>
</organism>
<keyword evidence="2" id="KW-1133">Transmembrane helix</keyword>
<accession>A0A447I8A7</accession>
<feature type="transmembrane region" description="Helical" evidence="2">
    <location>
        <begin position="60"/>
        <end position="79"/>
    </location>
</feature>
<keyword evidence="4" id="KW-1185">Reference proteome</keyword>
<sequence>MWDFSIARSLGLMSKTMPFVLLRVAVYFGIAAAYVIVTATGAGIGWGVGAFGDEGFRAGSIFWGGTIGFGVTAGVLYVLREYILYIVKAGHIAVVVELLDGRQMPEGKSQVSYATSVVKQRFGEASVLFAVDQLVKGVLRAVTGLIQGIAAFLPIPGLQQMTGILRAFLNIAVGFIDEVILAYAIRTGSTNPWGSARTALVLYGQNYKPMLKNAAWLTLIVYGLSFLVFLLMLAPAAALVYFIPGAWSAGGFVFALLFAWAVKAALIEPFAIACMMDVYFRTIEGQVPNAEWDAKLSGMSKQFTKIKDKAAGWQPGSAQSTGGSTLQGGAMT</sequence>
<evidence type="ECO:0000256" key="2">
    <source>
        <dbReference type="SAM" id="Phobius"/>
    </source>
</evidence>
<name>A0A447I8A7_9HYPH</name>
<feature type="region of interest" description="Disordered" evidence="1">
    <location>
        <begin position="310"/>
        <end position="332"/>
    </location>
</feature>